<gene>
    <name evidence="2" type="ORF">E2C01_067283</name>
</gene>
<dbReference type="EMBL" id="VSRR010035796">
    <property type="protein sequence ID" value="MPC72967.1"/>
    <property type="molecule type" value="Genomic_DNA"/>
</dbReference>
<sequence>MAMCDSLSLMEAKEEELFSSEGNTGVYNPGRENVDRAGTTHLAARASCWCVKGKGDSQAASFLGSSRLRMLEMLKDLCEGGDDVFGELAPLSEPRAGAGLVLDTSGEPDTLSPSARLPTAEEGERLPRGEGDLLWAKEGLPRVMTLATS</sequence>
<keyword evidence="3" id="KW-1185">Reference proteome</keyword>
<protein>
    <submittedName>
        <fullName evidence="2">Uncharacterized protein</fullName>
    </submittedName>
</protein>
<feature type="compositionally biased region" description="Basic and acidic residues" evidence="1">
    <location>
        <begin position="122"/>
        <end position="131"/>
    </location>
</feature>
<evidence type="ECO:0000313" key="3">
    <source>
        <dbReference type="Proteomes" id="UP000324222"/>
    </source>
</evidence>
<organism evidence="2 3">
    <name type="scientific">Portunus trituberculatus</name>
    <name type="common">Swimming crab</name>
    <name type="synonym">Neptunus trituberculatus</name>
    <dbReference type="NCBI Taxonomy" id="210409"/>
    <lineage>
        <taxon>Eukaryota</taxon>
        <taxon>Metazoa</taxon>
        <taxon>Ecdysozoa</taxon>
        <taxon>Arthropoda</taxon>
        <taxon>Crustacea</taxon>
        <taxon>Multicrustacea</taxon>
        <taxon>Malacostraca</taxon>
        <taxon>Eumalacostraca</taxon>
        <taxon>Eucarida</taxon>
        <taxon>Decapoda</taxon>
        <taxon>Pleocyemata</taxon>
        <taxon>Brachyura</taxon>
        <taxon>Eubrachyura</taxon>
        <taxon>Portunoidea</taxon>
        <taxon>Portunidae</taxon>
        <taxon>Portuninae</taxon>
        <taxon>Portunus</taxon>
    </lineage>
</organism>
<reference evidence="2 3" key="1">
    <citation type="submission" date="2019-05" db="EMBL/GenBank/DDBJ databases">
        <title>Another draft genome of Portunus trituberculatus and its Hox gene families provides insights of decapod evolution.</title>
        <authorList>
            <person name="Jeong J.-H."/>
            <person name="Song I."/>
            <person name="Kim S."/>
            <person name="Choi T."/>
            <person name="Kim D."/>
            <person name="Ryu S."/>
            <person name="Kim W."/>
        </authorList>
    </citation>
    <scope>NUCLEOTIDE SEQUENCE [LARGE SCALE GENOMIC DNA]</scope>
    <source>
        <tissue evidence="2">Muscle</tissue>
    </source>
</reference>
<name>A0A5B7HUL5_PORTR</name>
<proteinExistence type="predicted"/>
<evidence type="ECO:0000313" key="2">
    <source>
        <dbReference type="EMBL" id="MPC72967.1"/>
    </source>
</evidence>
<dbReference type="AlphaFoldDB" id="A0A5B7HUL5"/>
<accession>A0A5B7HUL5</accession>
<feature type="region of interest" description="Disordered" evidence="1">
    <location>
        <begin position="98"/>
        <end position="132"/>
    </location>
</feature>
<comment type="caution">
    <text evidence="2">The sequence shown here is derived from an EMBL/GenBank/DDBJ whole genome shotgun (WGS) entry which is preliminary data.</text>
</comment>
<evidence type="ECO:0000256" key="1">
    <source>
        <dbReference type="SAM" id="MobiDB-lite"/>
    </source>
</evidence>
<dbReference type="Proteomes" id="UP000324222">
    <property type="component" value="Unassembled WGS sequence"/>
</dbReference>